<dbReference type="Pfam" id="PF25764">
    <property type="entry name" value="KIF21A_4th"/>
    <property type="match status" value="1"/>
</dbReference>
<evidence type="ECO:0000256" key="7">
    <source>
        <dbReference type="ARBA" id="ARBA00023054"/>
    </source>
</evidence>
<dbReference type="InterPro" id="IPR027417">
    <property type="entry name" value="P-loop_NTPase"/>
</dbReference>
<dbReference type="PROSITE" id="PS00411">
    <property type="entry name" value="KINESIN_MOTOR_1"/>
    <property type="match status" value="1"/>
</dbReference>
<dbReference type="GO" id="GO:0051231">
    <property type="term" value="P:spindle elongation"/>
    <property type="evidence" value="ECO:0007669"/>
    <property type="project" value="TreeGrafter"/>
</dbReference>
<protein>
    <submittedName>
        <fullName evidence="15">Kinesin 4-Ib protein</fullName>
    </submittedName>
</protein>
<keyword evidence="4" id="KW-0934">Plastid</keyword>
<dbReference type="PANTHER" id="PTHR47969">
    <property type="entry name" value="CHROMOSOME-ASSOCIATED KINESIN KIF4A-RELATED"/>
    <property type="match status" value="1"/>
</dbReference>
<dbReference type="CDD" id="cd01372">
    <property type="entry name" value="KISc_KIF4"/>
    <property type="match status" value="1"/>
</dbReference>
<feature type="binding site" evidence="11">
    <location>
        <begin position="162"/>
        <end position="169"/>
    </location>
    <ligand>
        <name>ATP</name>
        <dbReference type="ChEBI" id="CHEBI:30616"/>
    </ligand>
</feature>
<accession>A0A142KW91</accession>
<evidence type="ECO:0000256" key="3">
    <source>
        <dbReference type="ARBA" id="ARBA00022490"/>
    </source>
</evidence>
<dbReference type="Gene3D" id="3.40.850.10">
    <property type="entry name" value="Kinesin motor domain"/>
    <property type="match status" value="1"/>
</dbReference>
<evidence type="ECO:0000256" key="13">
    <source>
        <dbReference type="SAM" id="MobiDB-lite"/>
    </source>
</evidence>
<evidence type="ECO:0000256" key="8">
    <source>
        <dbReference type="ARBA" id="ARBA00023175"/>
    </source>
</evidence>
<dbReference type="GO" id="GO:0008017">
    <property type="term" value="F:microtubule binding"/>
    <property type="evidence" value="ECO:0007669"/>
    <property type="project" value="InterPro"/>
</dbReference>
<evidence type="ECO:0000313" key="15">
    <source>
        <dbReference type="EMBL" id="AMS24211.1"/>
    </source>
</evidence>
<feature type="compositionally biased region" description="Basic and acidic residues" evidence="13">
    <location>
        <begin position="25"/>
        <end position="36"/>
    </location>
</feature>
<dbReference type="GO" id="GO:0003777">
    <property type="term" value="F:microtubule motor activity"/>
    <property type="evidence" value="ECO:0007669"/>
    <property type="project" value="InterPro"/>
</dbReference>
<dbReference type="GO" id="GO:0007052">
    <property type="term" value="P:mitotic spindle organization"/>
    <property type="evidence" value="ECO:0007669"/>
    <property type="project" value="TreeGrafter"/>
</dbReference>
<comment type="similarity">
    <text evidence="10">Belongs to the TRAFAC class myosin-kinesin ATPase superfamily. Kinesin family. KIN-4 subfamily.</text>
</comment>
<keyword evidence="9" id="KW-0961">Cell wall biogenesis/degradation</keyword>
<evidence type="ECO:0000256" key="4">
    <source>
        <dbReference type="ARBA" id="ARBA00022528"/>
    </source>
</evidence>
<dbReference type="EMBL" id="KT986237">
    <property type="protein sequence ID" value="AMS24211.1"/>
    <property type="molecule type" value="mRNA"/>
</dbReference>
<dbReference type="SMART" id="SM00129">
    <property type="entry name" value="KISc"/>
    <property type="match status" value="1"/>
</dbReference>
<dbReference type="GO" id="GO:0007018">
    <property type="term" value="P:microtubule-based movement"/>
    <property type="evidence" value="ECO:0007669"/>
    <property type="project" value="InterPro"/>
</dbReference>
<feature type="coiled-coil region" evidence="12">
    <location>
        <begin position="806"/>
        <end position="833"/>
    </location>
</feature>
<organism evidence="15">
    <name type="scientific">Marsilea vestita</name>
    <name type="common">Hairy water-clover</name>
    <dbReference type="NCBI Taxonomy" id="59764"/>
    <lineage>
        <taxon>Eukaryota</taxon>
        <taxon>Viridiplantae</taxon>
        <taxon>Streptophyta</taxon>
        <taxon>Embryophyta</taxon>
        <taxon>Tracheophyta</taxon>
        <taxon>Polypodiopsida</taxon>
        <taxon>Polypodiidae</taxon>
        <taxon>Salviniales</taxon>
        <taxon>Marsileaceae</taxon>
        <taxon>Marsilea</taxon>
    </lineage>
</organism>
<dbReference type="GO" id="GO:0005737">
    <property type="term" value="C:cytoplasm"/>
    <property type="evidence" value="ECO:0007669"/>
    <property type="project" value="UniProtKB-SubCell"/>
</dbReference>
<evidence type="ECO:0000256" key="11">
    <source>
        <dbReference type="PROSITE-ProRule" id="PRU00283"/>
    </source>
</evidence>
<proteinExistence type="evidence at transcript level"/>
<evidence type="ECO:0000256" key="9">
    <source>
        <dbReference type="ARBA" id="ARBA00023316"/>
    </source>
</evidence>
<dbReference type="PRINTS" id="PR00380">
    <property type="entry name" value="KINESINHEAVY"/>
</dbReference>
<dbReference type="InterPro" id="IPR027640">
    <property type="entry name" value="Kinesin-like_fam"/>
</dbReference>
<dbReference type="SUPFAM" id="SSF52540">
    <property type="entry name" value="P-loop containing nucleoside triphosphate hydrolases"/>
    <property type="match status" value="1"/>
</dbReference>
<dbReference type="InterPro" id="IPR001752">
    <property type="entry name" value="Kinesin_motor_dom"/>
</dbReference>
<keyword evidence="7 12" id="KW-0175">Coiled coil</keyword>
<evidence type="ECO:0000256" key="12">
    <source>
        <dbReference type="SAM" id="Coils"/>
    </source>
</evidence>
<dbReference type="AlphaFoldDB" id="A0A142KW91"/>
<dbReference type="PANTHER" id="PTHR47969:SF15">
    <property type="entry name" value="CHROMOSOME-ASSOCIATED KINESIN KIF4A-RELATED"/>
    <property type="match status" value="1"/>
</dbReference>
<dbReference type="FunFam" id="3.40.850.10:FF:000032">
    <property type="entry name" value="kinesin-like protein KIN-4A isoform X1"/>
    <property type="match status" value="1"/>
</dbReference>
<feature type="coiled-coil region" evidence="12">
    <location>
        <begin position="732"/>
        <end position="759"/>
    </location>
</feature>
<feature type="compositionally biased region" description="Basic and acidic residues" evidence="13">
    <location>
        <begin position="895"/>
        <end position="911"/>
    </location>
</feature>
<name>A0A142KW91_MARVE</name>
<dbReference type="GO" id="GO:0005875">
    <property type="term" value="C:microtubule associated complex"/>
    <property type="evidence" value="ECO:0007669"/>
    <property type="project" value="TreeGrafter"/>
</dbReference>
<sequence length="1153" mass="130487">MAQISTTMTDSPENVNPNETLTNNTKKDTSKKETDDHIIEVSTQIPPISSTTLPPKPVTAPATFSPLSASLTGISDVKDSTQSVVVALRIRPLTSSEHKQGCKDCITVIPNEPQIQLGSNFFTFDHVYGSTGSRTTDIFDECVAPLIDGLFQGYNATVLAYGQTGSGKTYTMGTAFTVGGGAEGITPRVMETLFKKIEKSKDGVESQLRVSFIEILKEEVHDLLDPNPAAMARADLNFLTVNCKNPSTGKPVIQIRETTNGEIMVAGVREVEVANHQEMALCLEQGALSRATGSTNMNATSSRSHAIFTVTLEQRKKLNMNSRDNNTAVDEIDDFLCAKLHLVDLAGSERAKRTGTDGLRFKEGVHINKGLLALGNVISALCDERKRKEGGHIPYRDSKLTRILQDSLGGNSRTVMIACVSPADVNAEETLNTLKYANRARNIQNKPVINRDPVAAEMQRLRQQLDLLQAELACARAVGSTALDAQRIAWLEASNAELQKELQDLQASYELVSKRVLESQVERDKLQLKIEYLKSGKPIDDLDENEEFGVIKSHLQRIQELEAKLQQLQKGQPNLNDNDVENSQCMELGATNAEPLKPRSLPNAVVFGDEEAETMAKEWEHNVRQDTLSRELQNLTKCLEQKEAEMRNFLKNDTTMLRHQFEKKLYELEEEKKALQKERDILLVEMENLVNISDEQTQKMKDMYAQKLKILEFQISELKRSQESQATILRQKQRSEEAAKHLQDEIHRMKAQRVNLMHKIKQENDAFRLWKASRERELYQLKKEGRKNEFEMKKLHMLNQRQKMVLQRKTEEAAAVTRRLKELLEVRKNAAKEGSSQGSSSSDGSLHINEKELQQWLSRELEVAVRIHEVRTAYEKQSDARASIAKELEELKMEEELNRSEDDTSEIRKSEFTSTAEMARKHRISLLDSLLSASSTALVNMAAELSDAEERERSTTTWPNFQNIAQAKQLLQLTFNAAATARCQLHEMELENCELNNKITGLNELLKHKDVFRREVESGHRLREPSVSMALLTSDKGSDITRDVEELSIELSRISQARVSSRLGSSSDCSYFKSSRVSAFPENLDKVVSTGHGACMKQDSKKARPWKWKWNQQWWMLHLRWWQKPWLFPEWMKHTEKSHSRIRSGSGDIGHLL</sequence>
<feature type="coiled-coil region" evidence="12">
    <location>
        <begin position="451"/>
        <end position="515"/>
    </location>
</feature>
<evidence type="ECO:0000256" key="6">
    <source>
        <dbReference type="ARBA" id="ARBA00022840"/>
    </source>
</evidence>
<evidence type="ECO:0000259" key="14">
    <source>
        <dbReference type="PROSITE" id="PS50067"/>
    </source>
</evidence>
<dbReference type="PROSITE" id="PS50067">
    <property type="entry name" value="KINESIN_MOTOR_2"/>
    <property type="match status" value="1"/>
</dbReference>
<evidence type="ECO:0000256" key="10">
    <source>
        <dbReference type="ARBA" id="ARBA00061175"/>
    </source>
</evidence>
<comment type="subcellular location">
    <subcellularLocation>
        <location evidence="1">Cytoplasm</location>
    </subcellularLocation>
</comment>
<feature type="compositionally biased region" description="Polar residues" evidence="13">
    <location>
        <begin position="1"/>
        <end position="21"/>
    </location>
</feature>
<evidence type="ECO:0000256" key="2">
    <source>
        <dbReference type="ARBA" id="ARBA00011738"/>
    </source>
</evidence>
<keyword evidence="4" id="KW-0150">Chloroplast</keyword>
<feature type="domain" description="Kinesin motor" evidence="14">
    <location>
        <begin position="83"/>
        <end position="443"/>
    </location>
</feature>
<keyword evidence="5 11" id="KW-0547">Nucleotide-binding</keyword>
<reference evidence="15" key="1">
    <citation type="journal article" date="2016" name="Cytoskeleton">
        <title>Transcriptome analysis reveals a diverse family of kinesins essential for spermatogenesis in the fern Marsilea.</title>
        <authorList>
            <person name="Tomei E.J."/>
            <person name="Wolniak S.M."/>
        </authorList>
    </citation>
    <scope>NUCLEOTIDE SEQUENCE</scope>
</reference>
<keyword evidence="8 11" id="KW-0505">Motor protein</keyword>
<dbReference type="InterPro" id="IPR036961">
    <property type="entry name" value="Kinesin_motor_dom_sf"/>
</dbReference>
<keyword evidence="3" id="KW-0963">Cytoplasm</keyword>
<dbReference type="GO" id="GO:0071555">
    <property type="term" value="P:cell wall organization"/>
    <property type="evidence" value="ECO:0007669"/>
    <property type="project" value="UniProtKB-KW"/>
</dbReference>
<comment type="subunit">
    <text evidence="2">Homodimer.</text>
</comment>
<feature type="region of interest" description="Disordered" evidence="13">
    <location>
        <begin position="1"/>
        <end position="36"/>
    </location>
</feature>
<dbReference type="GO" id="GO:0005524">
    <property type="term" value="F:ATP binding"/>
    <property type="evidence" value="ECO:0007669"/>
    <property type="project" value="UniProtKB-UniRule"/>
</dbReference>
<feature type="region of interest" description="Disordered" evidence="13">
    <location>
        <begin position="895"/>
        <end position="914"/>
    </location>
</feature>
<evidence type="ECO:0000256" key="5">
    <source>
        <dbReference type="ARBA" id="ARBA00022741"/>
    </source>
</evidence>
<feature type="coiled-coil region" evidence="12">
    <location>
        <begin position="625"/>
        <end position="692"/>
    </location>
</feature>
<dbReference type="Pfam" id="PF00225">
    <property type="entry name" value="Kinesin"/>
    <property type="match status" value="1"/>
</dbReference>
<dbReference type="InterPro" id="IPR019821">
    <property type="entry name" value="Kinesin_motor_CS"/>
</dbReference>
<feature type="coiled-coil region" evidence="12">
    <location>
        <begin position="551"/>
        <end position="578"/>
    </location>
</feature>
<keyword evidence="6 11" id="KW-0067">ATP-binding</keyword>
<evidence type="ECO:0000256" key="1">
    <source>
        <dbReference type="ARBA" id="ARBA00004496"/>
    </source>
</evidence>